<gene>
    <name evidence="1" type="ORF">COV58_01145</name>
</gene>
<protein>
    <submittedName>
        <fullName evidence="1">Uncharacterized protein</fullName>
    </submittedName>
</protein>
<proteinExistence type="predicted"/>
<dbReference type="EMBL" id="PCVM01000024">
    <property type="protein sequence ID" value="PIQ73693.1"/>
    <property type="molecule type" value="Genomic_DNA"/>
</dbReference>
<reference evidence="1 2" key="1">
    <citation type="submission" date="2017-09" db="EMBL/GenBank/DDBJ databases">
        <title>Depth-based differentiation of microbial function through sediment-hosted aquifers and enrichment of novel symbionts in the deep terrestrial subsurface.</title>
        <authorList>
            <person name="Probst A.J."/>
            <person name="Ladd B."/>
            <person name="Jarett J.K."/>
            <person name="Geller-Mcgrath D.E."/>
            <person name="Sieber C.M."/>
            <person name="Emerson J.B."/>
            <person name="Anantharaman K."/>
            <person name="Thomas B.C."/>
            <person name="Malmstrom R."/>
            <person name="Stieglmeier M."/>
            <person name="Klingl A."/>
            <person name="Woyke T."/>
            <person name="Ryan C.M."/>
            <person name="Banfield J.F."/>
        </authorList>
    </citation>
    <scope>NUCLEOTIDE SEQUENCE [LARGE SCALE GENOMIC DNA]</scope>
    <source>
        <strain evidence="1">CG11_big_fil_rev_8_21_14_0_20_36_8</strain>
    </source>
</reference>
<comment type="caution">
    <text evidence="1">The sequence shown here is derived from an EMBL/GenBank/DDBJ whole genome shotgun (WGS) entry which is preliminary data.</text>
</comment>
<dbReference type="Proteomes" id="UP000231056">
    <property type="component" value="Unassembled WGS sequence"/>
</dbReference>
<name>A0A2M6IUW7_9BACT</name>
<dbReference type="AlphaFoldDB" id="A0A2M6IUW7"/>
<evidence type="ECO:0000313" key="1">
    <source>
        <dbReference type="EMBL" id="PIQ73693.1"/>
    </source>
</evidence>
<accession>A0A2M6IUW7</accession>
<dbReference type="PROSITE" id="PS51257">
    <property type="entry name" value="PROKAR_LIPOPROTEIN"/>
    <property type="match status" value="1"/>
</dbReference>
<sequence length="159" mass="16845">MEVILVKKILPIFLIITLIFAACGGESTVPAPTPLPAPLAETVELVPQATAPQAATPVPVATTVNTEVPPKGEVISFNEGDCLSYDIYFETSLISLFICLDGAGPNGASIRGIAGHLQVGGKILRQVGNQMWEIGEIIEIGTYTARIMIYDKAVIYSST</sequence>
<organism evidence="1 2">
    <name type="scientific">Candidatus Roizmanbacteria bacterium CG11_big_fil_rev_8_21_14_0_20_36_8</name>
    <dbReference type="NCBI Taxonomy" id="1974856"/>
    <lineage>
        <taxon>Bacteria</taxon>
        <taxon>Candidatus Roizmaniibacteriota</taxon>
    </lineage>
</organism>
<evidence type="ECO:0000313" key="2">
    <source>
        <dbReference type="Proteomes" id="UP000231056"/>
    </source>
</evidence>